<dbReference type="PANTHER" id="PTHR43775">
    <property type="entry name" value="FATTY ACID SYNTHASE"/>
    <property type="match status" value="1"/>
</dbReference>
<dbReference type="Proteomes" id="UP000029590">
    <property type="component" value="Unassembled WGS sequence"/>
</dbReference>
<dbReference type="AlphaFoldDB" id="A0AAW3FCH8"/>
<evidence type="ECO:0000313" key="4">
    <source>
        <dbReference type="Proteomes" id="UP000029590"/>
    </source>
</evidence>
<dbReference type="InterPro" id="IPR050091">
    <property type="entry name" value="PKS_NRPS_Biosynth_Enz"/>
</dbReference>
<evidence type="ECO:0000313" key="3">
    <source>
        <dbReference type="EMBL" id="KGC24608.1"/>
    </source>
</evidence>
<reference evidence="3 4" key="1">
    <citation type="submission" date="2014-04" db="EMBL/GenBank/DDBJ databases">
        <authorList>
            <person name="Bishop-Lilly K.A."/>
            <person name="Broomall S.M."/>
            <person name="Chain P.S."/>
            <person name="Chertkov O."/>
            <person name="Coyne S.R."/>
            <person name="Daligault H.E."/>
            <person name="Davenport K.W."/>
            <person name="Erkkila T."/>
            <person name="Frey K.G."/>
            <person name="Gibbons H.S."/>
            <person name="Gu W."/>
            <person name="Jaissle J."/>
            <person name="Johnson S.L."/>
            <person name="Koroleva G.I."/>
            <person name="Ladner J.T."/>
            <person name="Lo C.-C."/>
            <person name="Minogue T.D."/>
            <person name="Munk C."/>
            <person name="Palacios G.F."/>
            <person name="Redden C.L."/>
            <person name="Rosenzweig C.N."/>
            <person name="Scholz M.B."/>
            <person name="Teshima H."/>
            <person name="Xu Y."/>
        </authorList>
    </citation>
    <scope>NUCLEOTIDE SEQUENCE [LARGE SCALE GENOMIC DNA]</scope>
    <source>
        <strain evidence="4">gladioli</strain>
    </source>
</reference>
<dbReference type="GO" id="GO:0071770">
    <property type="term" value="P:DIM/DIP cell wall layer assembly"/>
    <property type="evidence" value="ECO:0007669"/>
    <property type="project" value="TreeGrafter"/>
</dbReference>
<dbReference type="EMBL" id="JPGG01000006">
    <property type="protein sequence ID" value="KGC24608.1"/>
    <property type="molecule type" value="Genomic_DNA"/>
</dbReference>
<evidence type="ECO:0000256" key="2">
    <source>
        <dbReference type="ARBA" id="ARBA00022553"/>
    </source>
</evidence>
<dbReference type="GO" id="GO:0006633">
    <property type="term" value="P:fatty acid biosynthetic process"/>
    <property type="evidence" value="ECO:0007669"/>
    <property type="project" value="TreeGrafter"/>
</dbReference>
<protein>
    <submittedName>
        <fullName evidence="3">Polyketide synthase PksL domain protein</fullName>
    </submittedName>
</protein>
<comment type="caution">
    <text evidence="3">The sequence shown here is derived from an EMBL/GenBank/DDBJ whole genome shotgun (WGS) entry which is preliminary data.</text>
</comment>
<sequence>MLLKRLSAAEADGDRIHGVIRASAINHGGKTNGYTVPNPGAQRS</sequence>
<name>A0AAW3FCH8_BURGA</name>
<dbReference type="SUPFAM" id="SSF53901">
    <property type="entry name" value="Thiolase-like"/>
    <property type="match status" value="1"/>
</dbReference>
<dbReference type="GO" id="GO:0005737">
    <property type="term" value="C:cytoplasm"/>
    <property type="evidence" value="ECO:0007669"/>
    <property type="project" value="TreeGrafter"/>
</dbReference>
<dbReference type="GO" id="GO:0004312">
    <property type="term" value="F:fatty acid synthase activity"/>
    <property type="evidence" value="ECO:0007669"/>
    <property type="project" value="TreeGrafter"/>
</dbReference>
<dbReference type="Gene3D" id="3.40.47.10">
    <property type="match status" value="1"/>
</dbReference>
<accession>A0AAW3FCH8</accession>
<proteinExistence type="predicted"/>
<dbReference type="InterPro" id="IPR016039">
    <property type="entry name" value="Thiolase-like"/>
</dbReference>
<organism evidence="3 4">
    <name type="scientific">Burkholderia gladioli</name>
    <name type="common">Pseudomonas marginata</name>
    <name type="synonym">Phytomonas marginata</name>
    <dbReference type="NCBI Taxonomy" id="28095"/>
    <lineage>
        <taxon>Bacteria</taxon>
        <taxon>Pseudomonadati</taxon>
        <taxon>Pseudomonadota</taxon>
        <taxon>Betaproteobacteria</taxon>
        <taxon>Burkholderiales</taxon>
        <taxon>Burkholderiaceae</taxon>
        <taxon>Burkholderia</taxon>
    </lineage>
</organism>
<dbReference type="PANTHER" id="PTHR43775:SF37">
    <property type="entry name" value="SI:DKEY-61P9.11"/>
    <property type="match status" value="1"/>
</dbReference>
<keyword evidence="1" id="KW-0596">Phosphopantetheine</keyword>
<gene>
    <name evidence="3" type="primary">pksL</name>
    <name evidence="3" type="ORF">DM48_8113</name>
</gene>
<dbReference type="GO" id="GO:0005886">
    <property type="term" value="C:plasma membrane"/>
    <property type="evidence" value="ECO:0007669"/>
    <property type="project" value="TreeGrafter"/>
</dbReference>
<keyword evidence="2" id="KW-0597">Phosphoprotein</keyword>
<evidence type="ECO:0000256" key="1">
    <source>
        <dbReference type="ARBA" id="ARBA00022450"/>
    </source>
</evidence>